<comment type="catalytic activity">
    <reaction evidence="1">
        <text>ATP + protein L-histidine = ADP + protein N-phospho-L-histidine.</text>
        <dbReference type="EC" id="2.7.13.3"/>
    </reaction>
</comment>
<evidence type="ECO:0000256" key="1">
    <source>
        <dbReference type="ARBA" id="ARBA00000085"/>
    </source>
</evidence>
<evidence type="ECO:0000256" key="2">
    <source>
        <dbReference type="ARBA" id="ARBA00012438"/>
    </source>
</evidence>
<dbReference type="Gene3D" id="3.30.565.10">
    <property type="entry name" value="Histidine kinase-like ATPase, C-terminal domain"/>
    <property type="match status" value="1"/>
</dbReference>
<dbReference type="GO" id="GO:0000155">
    <property type="term" value="F:phosphorelay sensor kinase activity"/>
    <property type="evidence" value="ECO:0007669"/>
    <property type="project" value="TreeGrafter"/>
</dbReference>
<keyword evidence="5" id="KW-0418">Kinase</keyword>
<dbReference type="Pfam" id="PF02518">
    <property type="entry name" value="HATPase_c"/>
    <property type="match status" value="1"/>
</dbReference>
<dbReference type="SMART" id="SM00387">
    <property type="entry name" value="HATPase_c"/>
    <property type="match status" value="1"/>
</dbReference>
<dbReference type="EC" id="2.7.13.3" evidence="2"/>
<dbReference type="FunFam" id="3.30.565.10:FF:000006">
    <property type="entry name" value="Sensor histidine kinase WalK"/>
    <property type="match status" value="1"/>
</dbReference>
<dbReference type="InterPro" id="IPR050351">
    <property type="entry name" value="BphY/WalK/GraS-like"/>
</dbReference>
<dbReference type="PROSITE" id="PS50109">
    <property type="entry name" value="HIS_KIN"/>
    <property type="match status" value="1"/>
</dbReference>
<reference evidence="8" key="1">
    <citation type="submission" date="2018-05" db="EMBL/GenBank/DDBJ databases">
        <authorList>
            <person name="Lanie J.A."/>
            <person name="Ng W.-L."/>
            <person name="Kazmierczak K.M."/>
            <person name="Andrzejewski T.M."/>
            <person name="Davidsen T.M."/>
            <person name="Wayne K.J."/>
            <person name="Tettelin H."/>
            <person name="Glass J.I."/>
            <person name="Rusch D."/>
            <person name="Podicherti R."/>
            <person name="Tsui H.-C.T."/>
            <person name="Winkler M.E."/>
        </authorList>
    </citation>
    <scope>NUCLEOTIDE SEQUENCE</scope>
</reference>
<dbReference type="PANTHER" id="PTHR45453">
    <property type="entry name" value="PHOSPHATE REGULON SENSOR PROTEIN PHOR"/>
    <property type="match status" value="1"/>
</dbReference>
<evidence type="ECO:0000256" key="3">
    <source>
        <dbReference type="ARBA" id="ARBA00022553"/>
    </source>
</evidence>
<dbReference type="InterPro" id="IPR005467">
    <property type="entry name" value="His_kinase_dom"/>
</dbReference>
<dbReference type="EMBL" id="UINC01100272">
    <property type="protein sequence ID" value="SVC60204.1"/>
    <property type="molecule type" value="Genomic_DNA"/>
</dbReference>
<proteinExistence type="predicted"/>
<protein>
    <recommendedName>
        <fullName evidence="2">histidine kinase</fullName>
        <ecNumber evidence="2">2.7.13.3</ecNumber>
    </recommendedName>
</protein>
<keyword evidence="3" id="KW-0597">Phosphoprotein</keyword>
<dbReference type="CDD" id="cd00075">
    <property type="entry name" value="HATPase"/>
    <property type="match status" value="1"/>
</dbReference>
<dbReference type="SUPFAM" id="SSF55874">
    <property type="entry name" value="ATPase domain of HSP90 chaperone/DNA topoisomerase II/histidine kinase"/>
    <property type="match status" value="1"/>
</dbReference>
<gene>
    <name evidence="8" type="ORF">METZ01_LOCUS313058</name>
</gene>
<feature type="domain" description="Histidine kinase" evidence="7">
    <location>
        <begin position="1"/>
        <end position="168"/>
    </location>
</feature>
<dbReference type="GO" id="GO:0016036">
    <property type="term" value="P:cellular response to phosphate starvation"/>
    <property type="evidence" value="ECO:0007669"/>
    <property type="project" value="TreeGrafter"/>
</dbReference>
<keyword evidence="6" id="KW-0902">Two-component regulatory system</keyword>
<dbReference type="InterPro" id="IPR004358">
    <property type="entry name" value="Sig_transdc_His_kin-like_C"/>
</dbReference>
<dbReference type="AlphaFoldDB" id="A0A382NG77"/>
<dbReference type="InterPro" id="IPR036890">
    <property type="entry name" value="HATPase_C_sf"/>
</dbReference>
<dbReference type="PRINTS" id="PR00344">
    <property type="entry name" value="BCTRLSENSOR"/>
</dbReference>
<accession>A0A382NG77</accession>
<dbReference type="GO" id="GO:0004721">
    <property type="term" value="F:phosphoprotein phosphatase activity"/>
    <property type="evidence" value="ECO:0007669"/>
    <property type="project" value="TreeGrafter"/>
</dbReference>
<dbReference type="PANTHER" id="PTHR45453:SF1">
    <property type="entry name" value="PHOSPHATE REGULON SENSOR PROTEIN PHOR"/>
    <property type="match status" value="1"/>
</dbReference>
<evidence type="ECO:0000256" key="6">
    <source>
        <dbReference type="ARBA" id="ARBA00023012"/>
    </source>
</evidence>
<evidence type="ECO:0000313" key="8">
    <source>
        <dbReference type="EMBL" id="SVC60204.1"/>
    </source>
</evidence>
<dbReference type="GO" id="GO:0005886">
    <property type="term" value="C:plasma membrane"/>
    <property type="evidence" value="ECO:0007669"/>
    <property type="project" value="TreeGrafter"/>
</dbReference>
<evidence type="ECO:0000256" key="4">
    <source>
        <dbReference type="ARBA" id="ARBA00022679"/>
    </source>
</evidence>
<organism evidence="8">
    <name type="scientific">marine metagenome</name>
    <dbReference type="NCBI Taxonomy" id="408172"/>
    <lineage>
        <taxon>unclassified sequences</taxon>
        <taxon>metagenomes</taxon>
        <taxon>ecological metagenomes</taxon>
    </lineage>
</organism>
<evidence type="ECO:0000259" key="7">
    <source>
        <dbReference type="PROSITE" id="PS50109"/>
    </source>
</evidence>
<sequence>MLNLSKIESGGLQLNFENCKIANLRKKITNLFEPLFSESKMNFEWEIPDNSTEIYVDPELITQVLVNLIDNAIKYAEPGGTISVSVQTEEHNIIFQIKDTGIGIPKRELERIFERFYRVDTGGANQIKGTGLGLSIAKHIVLQHGEKIWVESEVGEGTSVFFSVKKQRNTALP</sequence>
<name>A0A382NG77_9ZZZZ</name>
<evidence type="ECO:0000256" key="5">
    <source>
        <dbReference type="ARBA" id="ARBA00022777"/>
    </source>
</evidence>
<dbReference type="InterPro" id="IPR003594">
    <property type="entry name" value="HATPase_dom"/>
</dbReference>
<keyword evidence="4" id="KW-0808">Transferase</keyword>